<dbReference type="AlphaFoldDB" id="A0A9P4IWT4"/>
<dbReference type="OrthoDB" id="2308815at2759"/>
<dbReference type="GO" id="GO:0003824">
    <property type="term" value="F:catalytic activity"/>
    <property type="evidence" value="ECO:0007669"/>
    <property type="project" value="InterPro"/>
</dbReference>
<protein>
    <submittedName>
        <fullName evidence="2">CoA-transferase family III</fullName>
    </submittedName>
</protein>
<reference evidence="2" key="1">
    <citation type="journal article" date="2020" name="Stud. Mycol.">
        <title>101 Dothideomycetes genomes: a test case for predicting lifestyles and emergence of pathogens.</title>
        <authorList>
            <person name="Haridas S."/>
            <person name="Albert R."/>
            <person name="Binder M."/>
            <person name="Bloem J."/>
            <person name="Labutti K."/>
            <person name="Salamov A."/>
            <person name="Andreopoulos B."/>
            <person name="Baker S."/>
            <person name="Barry K."/>
            <person name="Bills G."/>
            <person name="Bluhm B."/>
            <person name="Cannon C."/>
            <person name="Castanera R."/>
            <person name="Culley D."/>
            <person name="Daum C."/>
            <person name="Ezra D."/>
            <person name="Gonzalez J."/>
            <person name="Henrissat B."/>
            <person name="Kuo A."/>
            <person name="Liang C."/>
            <person name="Lipzen A."/>
            <person name="Lutzoni F."/>
            <person name="Magnuson J."/>
            <person name="Mondo S."/>
            <person name="Nolan M."/>
            <person name="Ohm R."/>
            <person name="Pangilinan J."/>
            <person name="Park H.-J."/>
            <person name="Ramirez L."/>
            <person name="Alfaro M."/>
            <person name="Sun H."/>
            <person name="Tritt A."/>
            <person name="Yoshinaga Y."/>
            <person name="Zwiers L.-H."/>
            <person name="Turgeon B."/>
            <person name="Goodwin S."/>
            <person name="Spatafora J."/>
            <person name="Crous P."/>
            <person name="Grigoriev I."/>
        </authorList>
    </citation>
    <scope>NUCLEOTIDE SEQUENCE</scope>
    <source>
        <strain evidence="2">CBS 260.36</strain>
    </source>
</reference>
<dbReference type="EMBL" id="ML996089">
    <property type="protein sequence ID" value="KAF2150294.1"/>
    <property type="molecule type" value="Genomic_DNA"/>
</dbReference>
<evidence type="ECO:0000256" key="1">
    <source>
        <dbReference type="ARBA" id="ARBA00008383"/>
    </source>
</evidence>
<comment type="similarity">
    <text evidence="1">Belongs to the CoA-transferase III family.</text>
</comment>
<evidence type="ECO:0000313" key="3">
    <source>
        <dbReference type="Proteomes" id="UP000799439"/>
    </source>
</evidence>
<proteinExistence type="inferred from homology"/>
<gene>
    <name evidence="2" type="ORF">K461DRAFT_258718</name>
</gene>
<dbReference type="InterPro" id="IPR003673">
    <property type="entry name" value="CoA-Trfase_fam_III"/>
</dbReference>
<keyword evidence="3" id="KW-1185">Reference proteome</keyword>
<accession>A0A9P4IWT4</accession>
<comment type="caution">
    <text evidence="2">The sequence shown here is derived from an EMBL/GenBank/DDBJ whole genome shotgun (WGS) entry which is preliminary data.</text>
</comment>
<sequence length="592" mass="66078">MTEDISNKLLAQGPNDLTQYSVPDQTRKVLEDGILGNASIVQHLPLEANKYAKIIRFDGSDLPSLPINWRFAESISSLKALEAIMLSALLKRKYDIVPKEIVINTDHAQLFIMSALLWTLDPLGENVTPMSTLTPEGKSKFSSYFPDCDLHHSTSSIYKYAVTNIYKTKDGRFFHLHGSMDPRPSLRSLGLPEENKDADLSLSCRIIGDAVANLTAESLQDLATNKFKQAGTICYSTDEYKSSDHGRANAHVGLWDMHYHPNPTQKPFWWTDCAMTSPRRPLGGLKVLDLTRVIAAPAIARGLAEYGASVLRVTSNDVTDMSLLHPDLNHGKWNCNLDLKKETDRDILHELILEADVILQGYRPGVLEKYGLSEKDLLNLCGKREYGIVYARENCYGWAGPWQERSGWQQISDANCGVSLEFGRAMGNDEPVTPVFPNSDYCTGVAGVAGILAALMQRAEKGGSYTVDIALNYYSQWLVDSVGTYPSLIWNDVWARNGSPVFRHYDNMQVLLPAVLKQIITNSSQKLMRPEFFTQYPIKNMDDLIIKHPAPIIRFPNREIEPGFHVGTRGNGVDAPHWPSDLSVEVVSKHDG</sequence>
<dbReference type="Gene3D" id="3.40.50.10540">
    <property type="entry name" value="Crotonobetainyl-coa:carnitine coa-transferase, domain 1"/>
    <property type="match status" value="1"/>
</dbReference>
<dbReference type="InterPro" id="IPR023606">
    <property type="entry name" value="CoA-Trfase_III_dom_1_sf"/>
</dbReference>
<dbReference type="Pfam" id="PF02515">
    <property type="entry name" value="CoA_transf_3"/>
    <property type="match status" value="1"/>
</dbReference>
<name>A0A9P4IWT4_9PEZI</name>
<organism evidence="2 3">
    <name type="scientific">Myriangium duriaei CBS 260.36</name>
    <dbReference type="NCBI Taxonomy" id="1168546"/>
    <lineage>
        <taxon>Eukaryota</taxon>
        <taxon>Fungi</taxon>
        <taxon>Dikarya</taxon>
        <taxon>Ascomycota</taxon>
        <taxon>Pezizomycotina</taxon>
        <taxon>Dothideomycetes</taxon>
        <taxon>Dothideomycetidae</taxon>
        <taxon>Myriangiales</taxon>
        <taxon>Myriangiaceae</taxon>
        <taxon>Myriangium</taxon>
    </lineage>
</organism>
<dbReference type="InterPro" id="IPR052985">
    <property type="entry name" value="CoA-trans_III_biosynth/detox"/>
</dbReference>
<dbReference type="PANTHER" id="PTHR48229">
    <property type="entry name" value="CAIB/BAIF FAMILY ENZYME (AFU_ORTHOLOGUE AFUA_1G05360)-RELATED"/>
    <property type="match status" value="1"/>
</dbReference>
<dbReference type="PANTHER" id="PTHR48229:SF2">
    <property type="entry name" value="CAIB_BAIF FAMILY PROTEIN"/>
    <property type="match status" value="1"/>
</dbReference>
<dbReference type="SUPFAM" id="SSF89796">
    <property type="entry name" value="CoA-transferase family III (CaiB/BaiF)"/>
    <property type="match status" value="2"/>
</dbReference>
<evidence type="ECO:0000313" key="2">
    <source>
        <dbReference type="EMBL" id="KAF2150294.1"/>
    </source>
</evidence>
<dbReference type="Proteomes" id="UP000799439">
    <property type="component" value="Unassembled WGS sequence"/>
</dbReference>